<reference evidence="1 2" key="1">
    <citation type="submission" date="2018-10" db="EMBL/GenBank/DDBJ databases">
        <title>Sinomicrobium pectinilyticum sp. nov., a pectinase-producing bacterium isolated from alkaline and saline soil, and emended description of the genus Sinomicrobium.</title>
        <authorList>
            <person name="Cheng B."/>
            <person name="Li C."/>
            <person name="Lai Q."/>
            <person name="Du M."/>
            <person name="Shao Z."/>
            <person name="Xu P."/>
            <person name="Yang C."/>
        </authorList>
    </citation>
    <scope>NUCLEOTIDE SEQUENCE [LARGE SCALE GENOMIC DNA]</scope>
    <source>
        <strain evidence="1 2">5DNS001</strain>
    </source>
</reference>
<accession>A0A3N0E1H2</accession>
<dbReference type="Proteomes" id="UP000267469">
    <property type="component" value="Unassembled WGS sequence"/>
</dbReference>
<dbReference type="OrthoDB" id="1454429at2"/>
<dbReference type="AlphaFoldDB" id="A0A3N0E1H2"/>
<comment type="caution">
    <text evidence="1">The sequence shown here is derived from an EMBL/GenBank/DDBJ whole genome shotgun (WGS) entry which is preliminary data.</text>
</comment>
<evidence type="ECO:0000313" key="2">
    <source>
        <dbReference type="Proteomes" id="UP000267469"/>
    </source>
</evidence>
<dbReference type="RefSeq" id="WP_123217472.1">
    <property type="nucleotide sequence ID" value="NZ_RJTM01000122.1"/>
</dbReference>
<evidence type="ECO:0000313" key="1">
    <source>
        <dbReference type="EMBL" id="RNL81681.1"/>
    </source>
</evidence>
<protein>
    <submittedName>
        <fullName evidence="1">Uncharacterized protein</fullName>
    </submittedName>
</protein>
<organism evidence="1 2">
    <name type="scientific">Sinomicrobium pectinilyticum</name>
    <dbReference type="NCBI Taxonomy" id="1084421"/>
    <lineage>
        <taxon>Bacteria</taxon>
        <taxon>Pseudomonadati</taxon>
        <taxon>Bacteroidota</taxon>
        <taxon>Flavobacteriia</taxon>
        <taxon>Flavobacteriales</taxon>
        <taxon>Flavobacteriaceae</taxon>
        <taxon>Sinomicrobium</taxon>
    </lineage>
</organism>
<gene>
    <name evidence="1" type="ORF">ED312_18270</name>
</gene>
<keyword evidence="2" id="KW-1185">Reference proteome</keyword>
<dbReference type="EMBL" id="RJTM01000122">
    <property type="protein sequence ID" value="RNL81681.1"/>
    <property type="molecule type" value="Genomic_DNA"/>
</dbReference>
<name>A0A3N0E1H2_SINP1</name>
<sequence length="169" mass="19172">MKKITYIAAIICLCFLWKGQAQNTKIVSLEKKQSTSGKQEGKDLEYLKAGTPYKLSFTKESGPLYAWNKEGGVEVVEFEDVSLLHELKNARHAKDFNAAKLLIINWNNNGDIGIAEDDLAMFQNLRYILIRSYQPLNENLVAGLIHSLRPSEIRENKIEILFETLEAAN</sequence>
<proteinExistence type="predicted"/>